<evidence type="ECO:0000256" key="1">
    <source>
        <dbReference type="ARBA" id="ARBA00022737"/>
    </source>
</evidence>
<feature type="non-terminal residue" evidence="5">
    <location>
        <position position="1"/>
    </location>
</feature>
<protein>
    <recommendedName>
        <fullName evidence="7">Kinesin light chain</fullName>
    </recommendedName>
</protein>
<evidence type="ECO:0000256" key="3">
    <source>
        <dbReference type="PROSITE-ProRule" id="PRU00339"/>
    </source>
</evidence>
<dbReference type="SUPFAM" id="SSF56399">
    <property type="entry name" value="ADP-ribosylation"/>
    <property type="match status" value="1"/>
</dbReference>
<dbReference type="AlphaFoldDB" id="A0A816FFZ8"/>
<accession>A0A816FFZ8</accession>
<dbReference type="PROSITE" id="PS51996">
    <property type="entry name" value="TR_MART"/>
    <property type="match status" value="1"/>
</dbReference>
<sequence>MNRAPRSQDIETIMKRGFFICALYQQISNIYNKQSDRHKEITVYRRQSMLLDDFDSLDLNVSIQFAVRAVENPKVNTVLLQMTIDPMKSSVPFAYLEENSSYKYENEILFSMHTVFRIIDVHHTQDQYWLVNLSLTSDNDPTLKVLTDHFRKEIGSGNPLDRLGSLMLKLGEFNQAEEIFGTQLNSKNEKTWCSQAHLNHQLAYVYSHKDEYTAALSYYKKALEMELNYVAEDGSSLAPTYNNIAGVHHSMGEYSLALSFYKKALEIEQKSLYADHPLLATTYNNLGSVHSSMGDYAAALDFYKKTFAMREKSLPPNHPDFGSIYNNIGTAYSSLGDDQTALSYYQKTLEIQEKILPSTHVDLAISYGNIDTIHSSIGDHLKALEFHEKSLKIREISLPSNHP</sequence>
<evidence type="ECO:0000313" key="6">
    <source>
        <dbReference type="Proteomes" id="UP000663870"/>
    </source>
</evidence>
<dbReference type="SMART" id="SM00028">
    <property type="entry name" value="TPR"/>
    <property type="match status" value="5"/>
</dbReference>
<dbReference type="Pfam" id="PF13424">
    <property type="entry name" value="TPR_12"/>
    <property type="match status" value="2"/>
</dbReference>
<dbReference type="PANTHER" id="PTHR45641">
    <property type="entry name" value="TETRATRICOPEPTIDE REPEAT PROTEIN (AFU_ORTHOLOGUE AFUA_6G03870)"/>
    <property type="match status" value="1"/>
</dbReference>
<comment type="caution">
    <text evidence="5">The sequence shown here is derived from an EMBL/GenBank/DDBJ whole genome shotgun (WGS) entry which is preliminary data.</text>
</comment>
<dbReference type="Gene3D" id="1.25.40.10">
    <property type="entry name" value="Tetratricopeptide repeat domain"/>
    <property type="match status" value="2"/>
</dbReference>
<dbReference type="SUPFAM" id="SSF48452">
    <property type="entry name" value="TPR-like"/>
    <property type="match status" value="1"/>
</dbReference>
<evidence type="ECO:0000256" key="2">
    <source>
        <dbReference type="ARBA" id="ARBA00022803"/>
    </source>
</evidence>
<feature type="repeat" description="TPR" evidence="3">
    <location>
        <begin position="322"/>
        <end position="355"/>
    </location>
</feature>
<evidence type="ECO:0000313" key="4">
    <source>
        <dbReference type="EMBL" id="CAF1518693.1"/>
    </source>
</evidence>
<dbReference type="PROSITE" id="PS50005">
    <property type="entry name" value="TPR"/>
    <property type="match status" value="4"/>
</dbReference>
<dbReference type="EMBL" id="CAJNOL010012758">
    <property type="protein sequence ID" value="CAF1661086.1"/>
    <property type="molecule type" value="Genomic_DNA"/>
</dbReference>
<dbReference type="InterPro" id="IPR011990">
    <property type="entry name" value="TPR-like_helical_dom_sf"/>
</dbReference>
<reference evidence="5" key="1">
    <citation type="submission" date="2021-02" db="EMBL/GenBank/DDBJ databases">
        <authorList>
            <person name="Nowell W R."/>
        </authorList>
    </citation>
    <scope>NUCLEOTIDE SEQUENCE</scope>
</reference>
<dbReference type="Pfam" id="PF13181">
    <property type="entry name" value="TPR_8"/>
    <property type="match status" value="1"/>
</dbReference>
<feature type="repeat" description="TPR" evidence="3">
    <location>
        <begin position="238"/>
        <end position="271"/>
    </location>
</feature>
<proteinExistence type="predicted"/>
<keyword evidence="6" id="KW-1185">Reference proteome</keyword>
<dbReference type="Gene3D" id="3.90.176.10">
    <property type="entry name" value="Toxin ADP-ribosyltransferase, Chain A, domain 1"/>
    <property type="match status" value="1"/>
</dbReference>
<feature type="repeat" description="TPR" evidence="3">
    <location>
        <begin position="280"/>
        <end position="313"/>
    </location>
</feature>
<organism evidence="5 6">
    <name type="scientific">Rotaria sordida</name>
    <dbReference type="NCBI Taxonomy" id="392033"/>
    <lineage>
        <taxon>Eukaryota</taxon>
        <taxon>Metazoa</taxon>
        <taxon>Spiralia</taxon>
        <taxon>Gnathifera</taxon>
        <taxon>Rotifera</taxon>
        <taxon>Eurotatoria</taxon>
        <taxon>Bdelloidea</taxon>
        <taxon>Philodinida</taxon>
        <taxon>Philodinidae</taxon>
        <taxon>Rotaria</taxon>
    </lineage>
</organism>
<evidence type="ECO:0000313" key="5">
    <source>
        <dbReference type="EMBL" id="CAF1661086.1"/>
    </source>
</evidence>
<name>A0A816FFZ8_9BILA</name>
<dbReference type="EMBL" id="CAJNOH010010923">
    <property type="protein sequence ID" value="CAF1518693.1"/>
    <property type="molecule type" value="Genomic_DNA"/>
</dbReference>
<dbReference type="InterPro" id="IPR019734">
    <property type="entry name" value="TPR_rpt"/>
</dbReference>
<evidence type="ECO:0008006" key="7">
    <source>
        <dbReference type="Google" id="ProtNLM"/>
    </source>
</evidence>
<gene>
    <name evidence="5" type="ORF">JXQ802_LOCUS56077</name>
    <name evidence="4" type="ORF">PYM288_LOCUS39524</name>
</gene>
<keyword evidence="1" id="KW-0677">Repeat</keyword>
<dbReference type="Proteomes" id="UP000663854">
    <property type="component" value="Unassembled WGS sequence"/>
</dbReference>
<keyword evidence="2 3" id="KW-0802">TPR repeat</keyword>
<feature type="repeat" description="TPR" evidence="3">
    <location>
        <begin position="196"/>
        <end position="229"/>
    </location>
</feature>
<dbReference type="Proteomes" id="UP000663870">
    <property type="component" value="Unassembled WGS sequence"/>
</dbReference>
<dbReference type="PANTHER" id="PTHR45641:SF1">
    <property type="entry name" value="AAA+ ATPASE DOMAIN-CONTAINING PROTEIN"/>
    <property type="match status" value="1"/>
</dbReference>